<evidence type="ECO:0000256" key="3">
    <source>
        <dbReference type="ARBA" id="ARBA00022481"/>
    </source>
</evidence>
<dbReference type="PROSITE" id="PS00409">
    <property type="entry name" value="PROKAR_NTER_METHYL"/>
    <property type="match status" value="1"/>
</dbReference>
<keyword evidence="4" id="KW-0997">Cell inner membrane</keyword>
<comment type="caution">
    <text evidence="10">The sequence shown here is derived from an EMBL/GenBank/DDBJ whole genome shotgun (WGS) entry which is preliminary data.</text>
</comment>
<dbReference type="GO" id="GO:0005886">
    <property type="term" value="C:plasma membrane"/>
    <property type="evidence" value="ECO:0007669"/>
    <property type="project" value="UniProtKB-SubCell"/>
</dbReference>
<dbReference type="NCBIfam" id="TIGR02532">
    <property type="entry name" value="IV_pilin_GFxxxE"/>
    <property type="match status" value="1"/>
</dbReference>
<gene>
    <name evidence="10" type="primary">fimA_7</name>
    <name evidence="10" type="ORF">GALL_145990</name>
</gene>
<sequence length="174" mass="18073">MTSANIKSTRPRRAKGFTLIELLTVVVIVGVLASLALPAFNSFIAGTRIKSTSFDIMSSLILARSEAIKRDATVTITPVAGGWQQGWTMTVSGAAAPINQQNTLPANLTVACGTPPISPPYSACAQSISYNNNGRLTGLSVTPMQISSTATSSVGTVCITIDLSGRPNSKKGNC</sequence>
<dbReference type="InterPro" id="IPR045584">
    <property type="entry name" value="Pilin-like"/>
</dbReference>
<organism evidence="10">
    <name type="scientific">mine drainage metagenome</name>
    <dbReference type="NCBI Taxonomy" id="410659"/>
    <lineage>
        <taxon>unclassified sequences</taxon>
        <taxon>metagenomes</taxon>
        <taxon>ecological metagenomes</taxon>
    </lineage>
</organism>
<evidence type="ECO:0000259" key="9">
    <source>
        <dbReference type="Pfam" id="PF12019"/>
    </source>
</evidence>
<dbReference type="InterPro" id="IPR012902">
    <property type="entry name" value="N_methyl_site"/>
</dbReference>
<feature type="transmembrane region" description="Helical" evidence="8">
    <location>
        <begin position="20"/>
        <end position="40"/>
    </location>
</feature>
<feature type="domain" description="General secretion pathway GspH" evidence="9">
    <location>
        <begin position="56"/>
        <end position="165"/>
    </location>
</feature>
<comment type="subcellular location">
    <subcellularLocation>
        <location evidence="1">Cell inner membrane</location>
        <topology evidence="1">Single-pass membrane protein</topology>
    </subcellularLocation>
</comment>
<protein>
    <submittedName>
        <fullName evidence="10">Fimbrial protein</fullName>
    </submittedName>
</protein>
<evidence type="ECO:0000256" key="6">
    <source>
        <dbReference type="ARBA" id="ARBA00022989"/>
    </source>
</evidence>
<evidence type="ECO:0000256" key="7">
    <source>
        <dbReference type="ARBA" id="ARBA00023136"/>
    </source>
</evidence>
<evidence type="ECO:0000256" key="1">
    <source>
        <dbReference type="ARBA" id="ARBA00004377"/>
    </source>
</evidence>
<keyword evidence="6 8" id="KW-1133">Transmembrane helix</keyword>
<accession>A0A1J5S4W4</accession>
<dbReference type="Pfam" id="PF12019">
    <property type="entry name" value="GspH"/>
    <property type="match status" value="1"/>
</dbReference>
<keyword evidence="7 8" id="KW-0472">Membrane</keyword>
<proteinExistence type="predicted"/>
<evidence type="ECO:0000256" key="4">
    <source>
        <dbReference type="ARBA" id="ARBA00022519"/>
    </source>
</evidence>
<dbReference type="EMBL" id="MLJW01000067">
    <property type="protein sequence ID" value="OIR03327.1"/>
    <property type="molecule type" value="Genomic_DNA"/>
</dbReference>
<dbReference type="Pfam" id="PF07963">
    <property type="entry name" value="N_methyl"/>
    <property type="match status" value="1"/>
</dbReference>
<dbReference type="SUPFAM" id="SSF54523">
    <property type="entry name" value="Pili subunits"/>
    <property type="match status" value="1"/>
</dbReference>
<dbReference type="GO" id="GO:0015627">
    <property type="term" value="C:type II protein secretion system complex"/>
    <property type="evidence" value="ECO:0007669"/>
    <property type="project" value="InterPro"/>
</dbReference>
<evidence type="ECO:0000256" key="2">
    <source>
        <dbReference type="ARBA" id="ARBA00022475"/>
    </source>
</evidence>
<keyword evidence="2" id="KW-1003">Cell membrane</keyword>
<reference evidence="10" key="1">
    <citation type="submission" date="2016-10" db="EMBL/GenBank/DDBJ databases">
        <title>Sequence of Gallionella enrichment culture.</title>
        <authorList>
            <person name="Poehlein A."/>
            <person name="Muehling M."/>
            <person name="Daniel R."/>
        </authorList>
    </citation>
    <scope>NUCLEOTIDE SEQUENCE</scope>
</reference>
<dbReference type="GO" id="GO:0015628">
    <property type="term" value="P:protein secretion by the type II secretion system"/>
    <property type="evidence" value="ECO:0007669"/>
    <property type="project" value="InterPro"/>
</dbReference>
<name>A0A1J5S4W4_9ZZZZ</name>
<evidence type="ECO:0000256" key="8">
    <source>
        <dbReference type="SAM" id="Phobius"/>
    </source>
</evidence>
<keyword evidence="5 8" id="KW-0812">Transmembrane</keyword>
<evidence type="ECO:0000256" key="5">
    <source>
        <dbReference type="ARBA" id="ARBA00022692"/>
    </source>
</evidence>
<keyword evidence="3" id="KW-0488">Methylation</keyword>
<evidence type="ECO:0000313" key="10">
    <source>
        <dbReference type="EMBL" id="OIR03327.1"/>
    </source>
</evidence>
<dbReference type="AlphaFoldDB" id="A0A1J5S4W4"/>
<dbReference type="Gene3D" id="3.55.40.10">
    <property type="entry name" value="minor pseudopilin epsh domain"/>
    <property type="match status" value="1"/>
</dbReference>
<dbReference type="InterPro" id="IPR022346">
    <property type="entry name" value="T2SS_GspH"/>
</dbReference>